<feature type="transmembrane region" description="Helical" evidence="1">
    <location>
        <begin position="12"/>
        <end position="34"/>
    </location>
</feature>
<feature type="transmembrane region" description="Helical" evidence="1">
    <location>
        <begin position="172"/>
        <end position="191"/>
    </location>
</feature>
<evidence type="ECO:0008006" key="4">
    <source>
        <dbReference type="Google" id="ProtNLM"/>
    </source>
</evidence>
<dbReference type="eggNOG" id="ENOG502N5UW">
    <property type="taxonomic scope" value="Archaea"/>
</dbReference>
<sequence>MNFALEVREQGRGMMGALLVLGISFAYTTETWWLAVEVPATHLLAFVVVGIALIVPITRAVGFRGDDDRSPVYVEVAEVVFQGFLVAFAALALLGVLDLTDPLPVVVRTILVQVVPLAFGASLANELLSGDQEEISEASFPASLGVFALGAVFFAAPIAPTNEVAVLAAGASWPRIGAILLTSLVVTYLILYELEFRGQRARLEQRSLRRRIGQTCMLYVVGLAVAAGMLLAIGEAGVQPFATAVRRTIVLGFPAAVGASAARVVLA</sequence>
<evidence type="ECO:0000256" key="1">
    <source>
        <dbReference type="SAM" id="Phobius"/>
    </source>
</evidence>
<dbReference type="KEGG" id="hla:Hlac_1133"/>
<feature type="transmembrane region" description="Helical" evidence="1">
    <location>
        <begin position="245"/>
        <end position="266"/>
    </location>
</feature>
<feature type="transmembrane region" description="Helical" evidence="1">
    <location>
        <begin position="212"/>
        <end position="233"/>
    </location>
</feature>
<dbReference type="InterPro" id="IPR024464">
    <property type="entry name" value="DUF2391"/>
</dbReference>
<evidence type="ECO:0000313" key="3">
    <source>
        <dbReference type="Proteomes" id="UP000000740"/>
    </source>
</evidence>
<dbReference type="HOGENOM" id="CLU_082424_0_0_2"/>
<keyword evidence="1" id="KW-0812">Transmembrane</keyword>
<gene>
    <name evidence="2" type="ordered locus">Hlac_1133</name>
</gene>
<protein>
    <recommendedName>
        <fullName evidence="4">Integral membrane protein</fullName>
    </recommendedName>
</protein>
<accession>B9LMY9</accession>
<dbReference type="EMBL" id="CP001365">
    <property type="protein sequence ID" value="ACM56727.1"/>
    <property type="molecule type" value="Genomic_DNA"/>
</dbReference>
<reference evidence="2 3" key="1">
    <citation type="journal article" date="2016" name="Stand. Genomic Sci.">
        <title>Complete genome sequence of the Antarctic Halorubrum lacusprofundi type strain ACAM 34.</title>
        <authorList>
            <person name="Anderson I.J."/>
            <person name="DasSarma P."/>
            <person name="Lucas S."/>
            <person name="Copeland A."/>
            <person name="Lapidus A."/>
            <person name="Del Rio T.G."/>
            <person name="Tice H."/>
            <person name="Dalin E."/>
            <person name="Bruce D.C."/>
            <person name="Goodwin L."/>
            <person name="Pitluck S."/>
            <person name="Sims D."/>
            <person name="Brettin T.S."/>
            <person name="Detter J.C."/>
            <person name="Han C.S."/>
            <person name="Larimer F."/>
            <person name="Hauser L."/>
            <person name="Land M."/>
            <person name="Ivanova N."/>
            <person name="Richardson P."/>
            <person name="Cavicchioli R."/>
            <person name="DasSarma S."/>
            <person name="Woese C.R."/>
            <person name="Kyrpides N.C."/>
        </authorList>
    </citation>
    <scope>NUCLEOTIDE SEQUENCE [LARGE SCALE GENOMIC DNA]</scope>
    <source>
        <strain evidence="3">ATCC 49239 / DSM 5036 / JCM 8891 / ACAM 34</strain>
    </source>
</reference>
<keyword evidence="1" id="KW-0472">Membrane</keyword>
<keyword evidence="1" id="KW-1133">Transmembrane helix</keyword>
<name>B9LMY9_HALLT</name>
<feature type="transmembrane region" description="Helical" evidence="1">
    <location>
        <begin position="109"/>
        <end position="128"/>
    </location>
</feature>
<feature type="transmembrane region" description="Helical" evidence="1">
    <location>
        <begin position="40"/>
        <end position="61"/>
    </location>
</feature>
<organism evidence="2 3">
    <name type="scientific">Halorubrum lacusprofundi (strain ATCC 49239 / DSM 5036 / JCM 8891 / ACAM 34)</name>
    <dbReference type="NCBI Taxonomy" id="416348"/>
    <lineage>
        <taxon>Archaea</taxon>
        <taxon>Methanobacteriati</taxon>
        <taxon>Methanobacteriota</taxon>
        <taxon>Stenosarchaea group</taxon>
        <taxon>Halobacteria</taxon>
        <taxon>Halobacteriales</taxon>
        <taxon>Haloferacaceae</taxon>
        <taxon>Halorubrum</taxon>
    </lineage>
</organism>
<dbReference type="GeneID" id="7400942"/>
<proteinExistence type="predicted"/>
<dbReference type="Pfam" id="PF09622">
    <property type="entry name" value="DUF2391"/>
    <property type="match status" value="1"/>
</dbReference>
<dbReference type="RefSeq" id="WP_015909872.1">
    <property type="nucleotide sequence ID" value="NC_012029.1"/>
</dbReference>
<dbReference type="Proteomes" id="UP000000740">
    <property type="component" value="Chromosome 1"/>
</dbReference>
<evidence type="ECO:0000313" key="2">
    <source>
        <dbReference type="EMBL" id="ACM56727.1"/>
    </source>
</evidence>
<dbReference type="AlphaFoldDB" id="B9LMY9"/>
<feature type="transmembrane region" description="Helical" evidence="1">
    <location>
        <begin position="140"/>
        <end position="160"/>
    </location>
</feature>
<keyword evidence="3" id="KW-1185">Reference proteome</keyword>
<feature type="transmembrane region" description="Helical" evidence="1">
    <location>
        <begin position="73"/>
        <end position="97"/>
    </location>
</feature>